<feature type="domain" description="Integrase catalytic" evidence="1">
    <location>
        <begin position="154"/>
        <end position="255"/>
    </location>
</feature>
<dbReference type="InterPro" id="IPR036397">
    <property type="entry name" value="RNaseH_sf"/>
</dbReference>
<dbReference type="AlphaFoldDB" id="A0A844FDS7"/>
<evidence type="ECO:0000313" key="3">
    <source>
        <dbReference type="Proteomes" id="UP000462363"/>
    </source>
</evidence>
<dbReference type="GO" id="GO:0003676">
    <property type="term" value="F:nucleic acid binding"/>
    <property type="evidence" value="ECO:0007669"/>
    <property type="project" value="InterPro"/>
</dbReference>
<evidence type="ECO:0000259" key="1">
    <source>
        <dbReference type="PROSITE" id="PS50994"/>
    </source>
</evidence>
<gene>
    <name evidence="2" type="ORF">FYJ37_17495</name>
</gene>
<dbReference type="RefSeq" id="WP_154323198.1">
    <property type="nucleotide sequence ID" value="NZ_CP045695.1"/>
</dbReference>
<dbReference type="GO" id="GO:0015074">
    <property type="term" value="P:DNA integration"/>
    <property type="evidence" value="ECO:0007669"/>
    <property type="project" value="InterPro"/>
</dbReference>
<dbReference type="EMBL" id="VUMB01000074">
    <property type="protein sequence ID" value="MSS42039.1"/>
    <property type="molecule type" value="Genomic_DNA"/>
</dbReference>
<dbReference type="InterPro" id="IPR001584">
    <property type="entry name" value="Integrase_cat-core"/>
</dbReference>
<accession>A0A844FDS7</accession>
<dbReference type="Gene3D" id="3.30.420.10">
    <property type="entry name" value="Ribonuclease H-like superfamily/Ribonuclease H"/>
    <property type="match status" value="1"/>
</dbReference>
<reference evidence="2 3" key="1">
    <citation type="submission" date="2019-08" db="EMBL/GenBank/DDBJ databases">
        <title>In-depth cultivation of the pig gut microbiome towards novel bacterial diversity and tailored functional studies.</title>
        <authorList>
            <person name="Wylensek D."/>
            <person name="Hitch T.C.A."/>
            <person name="Clavel T."/>
        </authorList>
    </citation>
    <scope>NUCLEOTIDE SEQUENCE [LARGE SCALE GENOMIC DNA]</scope>
    <source>
        <strain evidence="2 3">BL-389-WT-3D</strain>
    </source>
</reference>
<protein>
    <submittedName>
        <fullName evidence="2">Transposase family protein</fullName>
    </submittedName>
</protein>
<name>A0A844FDS7_CLOSV</name>
<dbReference type="SUPFAM" id="SSF53098">
    <property type="entry name" value="Ribonuclease H-like"/>
    <property type="match status" value="1"/>
</dbReference>
<proteinExistence type="predicted"/>
<evidence type="ECO:0000313" key="2">
    <source>
        <dbReference type="EMBL" id="MSS42039.1"/>
    </source>
</evidence>
<dbReference type="InterPro" id="IPR012337">
    <property type="entry name" value="RNaseH-like_sf"/>
</dbReference>
<sequence length="255" mass="29970">MNTRINKQQWQEEEALRRFQLISPLLQADLDDAKRIQLRKKIAEENHISVRSLYRYEKAFSERQFTGLKPADREKHRSQKLPENFEFLLEQAIQLRKEVPERSVAQIIYILETEGLAAPGALKRSTLERHIYKAGYGQKQMQMYQDARNSSSKRFCKPHRMMLIQADIKYGPKLPIGRNGAKVQTYLSSAIDDHSRYLLSSRFYDNQEEAIIEDTFHQAVSRYGTFDACYFDNGTQYTVKRSGFPWQGWQFVLSM</sequence>
<comment type="caution">
    <text evidence="2">The sequence shown here is derived from an EMBL/GenBank/DDBJ whole genome shotgun (WGS) entry which is preliminary data.</text>
</comment>
<dbReference type="Proteomes" id="UP000462363">
    <property type="component" value="Unassembled WGS sequence"/>
</dbReference>
<organism evidence="2 3">
    <name type="scientific">Clostridium scindens (strain JCM 10418 / VPI 12708)</name>
    <dbReference type="NCBI Taxonomy" id="29347"/>
    <lineage>
        <taxon>Bacteria</taxon>
        <taxon>Bacillati</taxon>
        <taxon>Bacillota</taxon>
        <taxon>Clostridia</taxon>
        <taxon>Lachnospirales</taxon>
        <taxon>Lachnospiraceae</taxon>
    </lineage>
</organism>
<dbReference type="PROSITE" id="PS50994">
    <property type="entry name" value="INTEGRASE"/>
    <property type="match status" value="1"/>
</dbReference>